<keyword evidence="5" id="KW-0472">Membrane</keyword>
<dbReference type="InterPro" id="IPR051084">
    <property type="entry name" value="H+-coupled_symporters"/>
</dbReference>
<accession>A0A7S2R1R5</accession>
<proteinExistence type="predicted"/>
<evidence type="ECO:0000256" key="5">
    <source>
        <dbReference type="SAM" id="Phobius"/>
    </source>
</evidence>
<dbReference type="PANTHER" id="PTHR43528:SF1">
    <property type="entry name" value="ALPHA-KETOGLUTARATE PERMEASE"/>
    <property type="match status" value="1"/>
</dbReference>
<dbReference type="GO" id="GO:0005886">
    <property type="term" value="C:plasma membrane"/>
    <property type="evidence" value="ECO:0007669"/>
    <property type="project" value="UniProtKB-SubCell"/>
</dbReference>
<evidence type="ECO:0000313" key="6">
    <source>
        <dbReference type="EMBL" id="CAD9658053.1"/>
    </source>
</evidence>
<organism evidence="6">
    <name type="scientific">Eucampia antarctica</name>
    <dbReference type="NCBI Taxonomy" id="49252"/>
    <lineage>
        <taxon>Eukaryota</taxon>
        <taxon>Sar</taxon>
        <taxon>Stramenopiles</taxon>
        <taxon>Ochrophyta</taxon>
        <taxon>Bacillariophyta</taxon>
        <taxon>Mediophyceae</taxon>
        <taxon>Biddulphiophycidae</taxon>
        <taxon>Hemiaulales</taxon>
        <taxon>Hemiaulaceae</taxon>
        <taxon>Eucampia</taxon>
    </lineage>
</organism>
<dbReference type="GO" id="GO:0015293">
    <property type="term" value="F:symporter activity"/>
    <property type="evidence" value="ECO:0007669"/>
    <property type="project" value="UniProtKB-KW"/>
</dbReference>
<gene>
    <name evidence="6" type="ORF">EANT1437_LOCUS1855</name>
</gene>
<keyword evidence="4" id="KW-0769">Symport</keyword>
<sequence>MIVFITTILVGLFFPLVIYLIQATRSVGVSILVLSLVGINGSMMIPAVLNYFQDKFPPRIKITAMSFAYNISLAIFGGMAPAVSTALFKVSKIAPSFPVPATAVLALIGMCFAVNILPASEIVEETDSFTVSVGHENELSPPELDPLSRPLLIDESLSTHNNVL</sequence>
<name>A0A7S2R1R5_9STRA</name>
<dbReference type="InterPro" id="IPR036259">
    <property type="entry name" value="MFS_trans_sf"/>
</dbReference>
<comment type="subcellular location">
    <subcellularLocation>
        <location evidence="1">Cell membrane</location>
        <topology evidence="1">Multi-pass membrane protein</topology>
    </subcellularLocation>
</comment>
<keyword evidence="2" id="KW-0813">Transport</keyword>
<keyword evidence="5" id="KW-1133">Transmembrane helix</keyword>
<dbReference type="AlphaFoldDB" id="A0A7S2R1R5"/>
<feature type="transmembrane region" description="Helical" evidence="5">
    <location>
        <begin position="99"/>
        <end position="117"/>
    </location>
</feature>
<protein>
    <recommendedName>
        <fullName evidence="7">Major facilitator superfamily (MFS) profile domain-containing protein</fullName>
    </recommendedName>
</protein>
<evidence type="ECO:0000256" key="2">
    <source>
        <dbReference type="ARBA" id="ARBA00022448"/>
    </source>
</evidence>
<feature type="transmembrane region" description="Helical" evidence="5">
    <location>
        <begin position="64"/>
        <end position="87"/>
    </location>
</feature>
<evidence type="ECO:0000256" key="4">
    <source>
        <dbReference type="ARBA" id="ARBA00022847"/>
    </source>
</evidence>
<feature type="transmembrane region" description="Helical" evidence="5">
    <location>
        <begin position="33"/>
        <end position="52"/>
    </location>
</feature>
<evidence type="ECO:0008006" key="7">
    <source>
        <dbReference type="Google" id="ProtNLM"/>
    </source>
</evidence>
<evidence type="ECO:0000256" key="3">
    <source>
        <dbReference type="ARBA" id="ARBA00022475"/>
    </source>
</evidence>
<reference evidence="6" key="1">
    <citation type="submission" date="2021-01" db="EMBL/GenBank/DDBJ databases">
        <authorList>
            <person name="Corre E."/>
            <person name="Pelletier E."/>
            <person name="Niang G."/>
            <person name="Scheremetjew M."/>
            <person name="Finn R."/>
            <person name="Kale V."/>
            <person name="Holt S."/>
            <person name="Cochrane G."/>
            <person name="Meng A."/>
            <person name="Brown T."/>
            <person name="Cohen L."/>
        </authorList>
    </citation>
    <scope>NUCLEOTIDE SEQUENCE</scope>
    <source>
        <strain evidence="6">CCMP1452</strain>
    </source>
</reference>
<keyword evidence="3" id="KW-1003">Cell membrane</keyword>
<dbReference type="SUPFAM" id="SSF103473">
    <property type="entry name" value="MFS general substrate transporter"/>
    <property type="match status" value="1"/>
</dbReference>
<evidence type="ECO:0000256" key="1">
    <source>
        <dbReference type="ARBA" id="ARBA00004651"/>
    </source>
</evidence>
<dbReference type="PANTHER" id="PTHR43528">
    <property type="entry name" value="ALPHA-KETOGLUTARATE PERMEASE"/>
    <property type="match status" value="1"/>
</dbReference>
<dbReference type="Gene3D" id="1.20.1250.20">
    <property type="entry name" value="MFS general substrate transporter like domains"/>
    <property type="match status" value="1"/>
</dbReference>
<keyword evidence="5" id="KW-0812">Transmembrane</keyword>
<dbReference type="EMBL" id="HBHI01003684">
    <property type="protein sequence ID" value="CAD9658053.1"/>
    <property type="molecule type" value="Transcribed_RNA"/>
</dbReference>